<dbReference type="AlphaFoldDB" id="A0A1G6J0W3"/>
<protein>
    <submittedName>
        <fullName evidence="6">Uncharacterized membrane protein YhhN</fullName>
    </submittedName>
</protein>
<dbReference type="STRING" id="1045774.SAMN05421872_101337"/>
<keyword evidence="7" id="KW-1185">Reference proteome</keyword>
<evidence type="ECO:0000313" key="6">
    <source>
        <dbReference type="EMBL" id="SDC12341.1"/>
    </source>
</evidence>
<dbReference type="GO" id="GO:0016020">
    <property type="term" value="C:membrane"/>
    <property type="evidence" value="ECO:0007669"/>
    <property type="project" value="UniProtKB-SubCell"/>
</dbReference>
<evidence type="ECO:0000256" key="5">
    <source>
        <dbReference type="ARBA" id="ARBA00023136"/>
    </source>
</evidence>
<dbReference type="OrthoDB" id="4227931at2"/>
<dbReference type="GO" id="GO:0016787">
    <property type="term" value="F:hydrolase activity"/>
    <property type="evidence" value="ECO:0007669"/>
    <property type="project" value="TreeGrafter"/>
</dbReference>
<comment type="subcellular location">
    <subcellularLocation>
        <location evidence="1">Membrane</location>
        <topology evidence="1">Multi-pass membrane protein</topology>
    </subcellularLocation>
</comment>
<gene>
    <name evidence="6" type="ORF">SAMN05421872_101337</name>
</gene>
<dbReference type="EMBL" id="FMZM01000001">
    <property type="protein sequence ID" value="SDC12341.1"/>
    <property type="molecule type" value="Genomic_DNA"/>
</dbReference>
<dbReference type="InterPro" id="IPR012506">
    <property type="entry name" value="TMEM86B-like"/>
</dbReference>
<keyword evidence="3" id="KW-0812">Transmembrane</keyword>
<evidence type="ECO:0000256" key="4">
    <source>
        <dbReference type="ARBA" id="ARBA00022989"/>
    </source>
</evidence>
<keyword evidence="4" id="KW-1133">Transmembrane helix</keyword>
<accession>A0A1G6J0W3</accession>
<evidence type="ECO:0000313" key="7">
    <source>
        <dbReference type="Proteomes" id="UP000199034"/>
    </source>
</evidence>
<dbReference type="PANTHER" id="PTHR31885">
    <property type="entry name" value="GH04784P"/>
    <property type="match status" value="1"/>
</dbReference>
<evidence type="ECO:0000256" key="2">
    <source>
        <dbReference type="ARBA" id="ARBA00007375"/>
    </source>
</evidence>
<sequence>MQRRAAAALTAYGAVAVVHVACQLAEETTAATATQVALMPLLAVSLALTGATDRLVRLTLLALGFSWLGDTVPRFLDGDPAFLAMVGLFLVAQVVYVVAFRPDAGRSLLARRRGWLAAYLLPVAALLALTLPNAGVLAPAVVGYGGCLLAMALLATGVHPLVWAGGAVFAVSDGLIALGAFGPWNVPEAAGSAAVMTTYVLAQLLIVLGVTARAGAVGPPRSRASPGRGSTSAPDGPSGTGPRAARTR</sequence>
<dbReference type="Pfam" id="PF07947">
    <property type="entry name" value="YhhN"/>
    <property type="match status" value="1"/>
</dbReference>
<evidence type="ECO:0000256" key="3">
    <source>
        <dbReference type="ARBA" id="ARBA00022692"/>
    </source>
</evidence>
<keyword evidence="5" id="KW-0472">Membrane</keyword>
<name>A0A1G6J0W3_9ACTN</name>
<reference evidence="6 7" key="1">
    <citation type="submission" date="2016-10" db="EMBL/GenBank/DDBJ databases">
        <authorList>
            <person name="de Groot N.N."/>
        </authorList>
    </citation>
    <scope>NUCLEOTIDE SEQUENCE [LARGE SCALE GENOMIC DNA]</scope>
    <source>
        <strain evidence="6 7">CGMCC 4.6858</strain>
    </source>
</reference>
<dbReference type="Proteomes" id="UP000199034">
    <property type="component" value="Unassembled WGS sequence"/>
</dbReference>
<evidence type="ECO:0000256" key="1">
    <source>
        <dbReference type="ARBA" id="ARBA00004141"/>
    </source>
</evidence>
<proteinExistence type="inferred from homology"/>
<organism evidence="6 7">
    <name type="scientific">Nocardioides lianchengensis</name>
    <dbReference type="NCBI Taxonomy" id="1045774"/>
    <lineage>
        <taxon>Bacteria</taxon>
        <taxon>Bacillati</taxon>
        <taxon>Actinomycetota</taxon>
        <taxon>Actinomycetes</taxon>
        <taxon>Propionibacteriales</taxon>
        <taxon>Nocardioidaceae</taxon>
        <taxon>Nocardioides</taxon>
    </lineage>
</organism>
<comment type="similarity">
    <text evidence="2">Belongs to the TMEM86 family.</text>
</comment>
<dbReference type="RefSeq" id="WP_090850109.1">
    <property type="nucleotide sequence ID" value="NZ_FMZM01000001.1"/>
</dbReference>
<dbReference type="PANTHER" id="PTHR31885:SF6">
    <property type="entry name" value="GH04784P"/>
    <property type="match status" value="1"/>
</dbReference>